<dbReference type="RefSeq" id="WP_184985945.1">
    <property type="nucleotide sequence ID" value="NZ_BAAALO010000100.1"/>
</dbReference>
<feature type="transmembrane region" description="Helical" evidence="7">
    <location>
        <begin position="296"/>
        <end position="315"/>
    </location>
</feature>
<dbReference type="GO" id="GO:0022857">
    <property type="term" value="F:transmembrane transporter activity"/>
    <property type="evidence" value="ECO:0007669"/>
    <property type="project" value="InterPro"/>
</dbReference>
<keyword evidence="3" id="KW-1003">Cell membrane</keyword>
<keyword evidence="5 7" id="KW-1133">Transmembrane helix</keyword>
<dbReference type="GO" id="GO:0005886">
    <property type="term" value="C:plasma membrane"/>
    <property type="evidence" value="ECO:0007669"/>
    <property type="project" value="UniProtKB-SubCell"/>
</dbReference>
<dbReference type="Proteomes" id="UP000555564">
    <property type="component" value="Unassembled WGS sequence"/>
</dbReference>
<evidence type="ECO:0000259" key="8">
    <source>
        <dbReference type="PROSITE" id="PS50850"/>
    </source>
</evidence>
<gene>
    <name evidence="9" type="ORF">BJ992_005553</name>
</gene>
<feature type="transmembrane region" description="Helical" evidence="7">
    <location>
        <begin position="350"/>
        <end position="373"/>
    </location>
</feature>
<comment type="subcellular location">
    <subcellularLocation>
        <location evidence="1">Cell membrane</location>
        <topology evidence="1">Multi-pass membrane protein</topology>
    </subcellularLocation>
</comment>
<evidence type="ECO:0000256" key="5">
    <source>
        <dbReference type="ARBA" id="ARBA00022989"/>
    </source>
</evidence>
<dbReference type="Pfam" id="PF07690">
    <property type="entry name" value="MFS_1"/>
    <property type="match status" value="1"/>
</dbReference>
<dbReference type="EMBL" id="JACHIU010000001">
    <property type="protein sequence ID" value="MBB6476122.1"/>
    <property type="molecule type" value="Genomic_DNA"/>
</dbReference>
<feature type="transmembrane region" description="Helical" evidence="7">
    <location>
        <begin position="35"/>
        <end position="59"/>
    </location>
</feature>
<dbReference type="InterPro" id="IPR011701">
    <property type="entry name" value="MFS"/>
</dbReference>
<evidence type="ECO:0000256" key="1">
    <source>
        <dbReference type="ARBA" id="ARBA00004651"/>
    </source>
</evidence>
<dbReference type="SUPFAM" id="SSF103473">
    <property type="entry name" value="MFS general substrate transporter"/>
    <property type="match status" value="1"/>
</dbReference>
<feature type="domain" description="Major facilitator superfamily (MFS) profile" evidence="8">
    <location>
        <begin position="33"/>
        <end position="436"/>
    </location>
</feature>
<dbReference type="Gene3D" id="1.20.1250.20">
    <property type="entry name" value="MFS general substrate transporter like domains"/>
    <property type="match status" value="1"/>
</dbReference>
<feature type="transmembrane region" description="Helical" evidence="7">
    <location>
        <begin position="415"/>
        <end position="435"/>
    </location>
</feature>
<dbReference type="InterPro" id="IPR020846">
    <property type="entry name" value="MFS_dom"/>
</dbReference>
<protein>
    <submittedName>
        <fullName evidence="9">MFS family permease</fullName>
    </submittedName>
</protein>
<keyword evidence="4 7" id="KW-0812">Transmembrane</keyword>
<organism evidence="9 10">
    <name type="scientific">Sphaerisporangium rubeum</name>
    <dbReference type="NCBI Taxonomy" id="321317"/>
    <lineage>
        <taxon>Bacteria</taxon>
        <taxon>Bacillati</taxon>
        <taxon>Actinomycetota</taxon>
        <taxon>Actinomycetes</taxon>
        <taxon>Streptosporangiales</taxon>
        <taxon>Streptosporangiaceae</taxon>
        <taxon>Sphaerisporangium</taxon>
    </lineage>
</organism>
<keyword evidence="10" id="KW-1185">Reference proteome</keyword>
<dbReference type="PROSITE" id="PS50850">
    <property type="entry name" value="MFS"/>
    <property type="match status" value="1"/>
</dbReference>
<feature type="transmembrane region" description="Helical" evidence="7">
    <location>
        <begin position="215"/>
        <end position="232"/>
    </location>
</feature>
<evidence type="ECO:0000256" key="4">
    <source>
        <dbReference type="ARBA" id="ARBA00022692"/>
    </source>
</evidence>
<feature type="transmembrane region" description="Helical" evidence="7">
    <location>
        <begin position="100"/>
        <end position="119"/>
    </location>
</feature>
<proteinExistence type="predicted"/>
<feature type="transmembrane region" description="Helical" evidence="7">
    <location>
        <begin position="385"/>
        <end position="409"/>
    </location>
</feature>
<accession>A0A7X0IJ26</accession>
<feature type="transmembrane region" description="Helical" evidence="7">
    <location>
        <begin position="65"/>
        <end position="88"/>
    </location>
</feature>
<dbReference type="PANTHER" id="PTHR23517">
    <property type="entry name" value="RESISTANCE PROTEIN MDTM, PUTATIVE-RELATED-RELATED"/>
    <property type="match status" value="1"/>
</dbReference>
<dbReference type="AlphaFoldDB" id="A0A7X0IJ26"/>
<feature type="transmembrane region" description="Helical" evidence="7">
    <location>
        <begin position="183"/>
        <end position="203"/>
    </location>
</feature>
<evidence type="ECO:0000256" key="2">
    <source>
        <dbReference type="ARBA" id="ARBA00022448"/>
    </source>
</evidence>
<reference evidence="9 10" key="1">
    <citation type="submission" date="2020-08" db="EMBL/GenBank/DDBJ databases">
        <title>Sequencing the genomes of 1000 actinobacteria strains.</title>
        <authorList>
            <person name="Klenk H.-P."/>
        </authorList>
    </citation>
    <scope>NUCLEOTIDE SEQUENCE [LARGE SCALE GENOMIC DNA]</scope>
    <source>
        <strain evidence="9 10">DSM 44936</strain>
    </source>
</reference>
<evidence type="ECO:0000256" key="7">
    <source>
        <dbReference type="SAM" id="Phobius"/>
    </source>
</evidence>
<comment type="caution">
    <text evidence="9">The sequence shown here is derived from an EMBL/GenBank/DDBJ whole genome shotgun (WGS) entry which is preliminary data.</text>
</comment>
<feature type="transmembrane region" description="Helical" evidence="7">
    <location>
        <begin position="125"/>
        <end position="146"/>
    </location>
</feature>
<evidence type="ECO:0000313" key="10">
    <source>
        <dbReference type="Proteomes" id="UP000555564"/>
    </source>
</evidence>
<keyword evidence="6 7" id="KW-0472">Membrane</keyword>
<sequence length="436" mass="45289">MSATTDVSPDTDISSEVVLPAPVGPRGAAGHRAGFWIVAATFLVAMAFTTVPTPLWAIYQREDGFSTAMVTVAFAAYAVGVVVSLFLAGHLSDHFGRRRILIPALLIELASAAMFLTSTSLGVLIVARAVSGLAIGMITATATAYLTDLHTAARRTSTHTDDPRATIRSGSTRARAVHPGADLVATAANMGGFGVGSLASGLLAEYAPSPLRTPYLVFLVLLVLSVIAMTLVPETVRPTTLRPPYRPQRVSVPDEHRPAYFAAASAAFTTFAVLGLFTSVAPGFVSGTLHHPSRALAGFATFLVFAAAATTQTALRRLTLRSQLATGLVLLPTGLITLTTAVWLTSLPLFLAGGLLSGAGAGTLFKATVTRVLTLATPTRRGEALAGLFLTAYIGLTVPILALGLATHYVSSPTALLGFAATLIAICATVSRRLLR</sequence>
<dbReference type="InterPro" id="IPR036259">
    <property type="entry name" value="MFS_trans_sf"/>
</dbReference>
<evidence type="ECO:0000256" key="3">
    <source>
        <dbReference type="ARBA" id="ARBA00022475"/>
    </source>
</evidence>
<feature type="transmembrane region" description="Helical" evidence="7">
    <location>
        <begin position="259"/>
        <end position="284"/>
    </location>
</feature>
<name>A0A7X0IJ26_9ACTN</name>
<evidence type="ECO:0000313" key="9">
    <source>
        <dbReference type="EMBL" id="MBB6476122.1"/>
    </source>
</evidence>
<feature type="transmembrane region" description="Helical" evidence="7">
    <location>
        <begin position="324"/>
        <end position="344"/>
    </location>
</feature>
<dbReference type="InterPro" id="IPR050171">
    <property type="entry name" value="MFS_Transporters"/>
</dbReference>
<keyword evidence="2" id="KW-0813">Transport</keyword>
<evidence type="ECO:0000256" key="6">
    <source>
        <dbReference type="ARBA" id="ARBA00023136"/>
    </source>
</evidence>